<dbReference type="STRING" id="1334629.MFUL124B02_39765"/>
<reference evidence="1 4" key="2">
    <citation type="submission" date="2019-07" db="EMBL/GenBank/DDBJ databases">
        <title>Whole genome shotgun sequence of Myxococcus fulvus NBRC 100333.</title>
        <authorList>
            <person name="Hosoyama A."/>
            <person name="Uohara A."/>
            <person name="Ohji S."/>
            <person name="Ichikawa N."/>
        </authorList>
    </citation>
    <scope>NUCLEOTIDE SEQUENCE [LARGE SCALE GENOMIC DNA]</scope>
    <source>
        <strain evidence="1 4">NBRC 100333</strain>
    </source>
</reference>
<name>A0A511SXR7_MYXFU</name>
<dbReference type="Proteomes" id="UP000183760">
    <property type="component" value="Unassembled WGS sequence"/>
</dbReference>
<dbReference type="AlphaFoldDB" id="A0A511SXR7"/>
<dbReference type="EMBL" id="FOIB01000004">
    <property type="protein sequence ID" value="SEU06376.1"/>
    <property type="molecule type" value="Genomic_DNA"/>
</dbReference>
<evidence type="ECO:0000313" key="1">
    <source>
        <dbReference type="EMBL" id="GEN06696.1"/>
    </source>
</evidence>
<dbReference type="EMBL" id="BJXR01000017">
    <property type="protein sequence ID" value="GEN06696.1"/>
    <property type="molecule type" value="Genomic_DNA"/>
</dbReference>
<dbReference type="SUPFAM" id="SSF109604">
    <property type="entry name" value="HD-domain/PDEase-like"/>
    <property type="match status" value="1"/>
</dbReference>
<gene>
    <name evidence="1" type="ORF">MFU01_17330</name>
    <name evidence="2" type="ORF">SAMN05443572_104672</name>
</gene>
<sequence>METESNRDDATRVGPRLMGLVVRCLNTVSLHDVDNAGVKEGLEELGALLDAELRGQKSVELQCVGGIPFLNGARMKLGEEHLEMAVSLRRYLEHLQVQEISFGAGLRREHLRAFLLAFQKHRRAQKPQAILNEKLGPIRLREVLSSHNVLTPREVMLRYYARLVVLLKHVITSQAPVRVERFRRVLLRLAEASVEHEALLVGLTRFRRTDVDGGQHGAAVAVLSLLMARRMGMSRAQQLDLALSGLFHDLGRGASTLPPEQEFDRTSHELLARRGPLKTALRLLQRPLDASRLERVVAAHDCLQPAWSGPVQRPVGLTGRLLAVPCAFDLLTFPAPPHPGLAPDTALRLITHRAGTRFDARVVRLFTSVAGFYPVGTLVRLSGGQLGVVMDVPSDAAQAARPRVRVIQGAGRTKADYVVDLAEPGQRLNIVASLDSTESDFNVPHFLFA</sequence>
<dbReference type="InterPro" id="IPR003607">
    <property type="entry name" value="HD/PDEase_dom"/>
</dbReference>
<evidence type="ECO:0000313" key="3">
    <source>
        <dbReference type="Proteomes" id="UP000183760"/>
    </source>
</evidence>
<dbReference type="Gene3D" id="1.10.3210.10">
    <property type="entry name" value="Hypothetical protein af1432"/>
    <property type="match status" value="2"/>
</dbReference>
<proteinExistence type="predicted"/>
<dbReference type="OrthoDB" id="5489610at2"/>
<dbReference type="RefSeq" id="WP_143097177.1">
    <property type="nucleotide sequence ID" value="NZ_BJXR01000017.1"/>
</dbReference>
<protein>
    <submittedName>
        <fullName evidence="2">HD-GYP domain, c-di-GMP phosphodiesterase class II (Or its inactivated variant)</fullName>
    </submittedName>
</protein>
<reference evidence="2 3" key="1">
    <citation type="submission" date="2016-10" db="EMBL/GenBank/DDBJ databases">
        <authorList>
            <person name="Varghese N."/>
            <person name="Submissions S."/>
        </authorList>
    </citation>
    <scope>NUCLEOTIDE SEQUENCE [LARGE SCALE GENOMIC DNA]</scope>
    <source>
        <strain evidence="2 3">DSM 16525</strain>
    </source>
</reference>
<accession>A0A511SXR7</accession>
<comment type="caution">
    <text evidence="1">The sequence shown here is derived from an EMBL/GenBank/DDBJ whole genome shotgun (WGS) entry which is preliminary data.</text>
</comment>
<keyword evidence="3" id="KW-1185">Reference proteome</keyword>
<dbReference type="Proteomes" id="UP000321514">
    <property type="component" value="Unassembled WGS sequence"/>
</dbReference>
<evidence type="ECO:0000313" key="2">
    <source>
        <dbReference type="EMBL" id="SEU06376.1"/>
    </source>
</evidence>
<organism evidence="1 4">
    <name type="scientific">Myxococcus fulvus</name>
    <dbReference type="NCBI Taxonomy" id="33"/>
    <lineage>
        <taxon>Bacteria</taxon>
        <taxon>Pseudomonadati</taxon>
        <taxon>Myxococcota</taxon>
        <taxon>Myxococcia</taxon>
        <taxon>Myxococcales</taxon>
        <taxon>Cystobacterineae</taxon>
        <taxon>Myxococcaceae</taxon>
        <taxon>Myxococcus</taxon>
    </lineage>
</organism>
<evidence type="ECO:0000313" key="4">
    <source>
        <dbReference type="Proteomes" id="UP000321514"/>
    </source>
</evidence>
<dbReference type="CDD" id="cd00077">
    <property type="entry name" value="HDc"/>
    <property type="match status" value="1"/>
</dbReference>